<proteinExistence type="predicted"/>
<evidence type="ECO:0000313" key="1">
    <source>
        <dbReference type="Proteomes" id="UP000093561"/>
    </source>
</evidence>
<reference evidence="1" key="1">
    <citation type="submission" date="2015-03" db="EMBL/GenBank/DDBJ databases">
        <title>Wuchereria bancrofti Genome Sequencing Papua New Guinea Strain.</title>
        <authorList>
            <person name="Small S.T."/>
            <person name="Serre D."/>
            <person name="Zimmerman P.A."/>
        </authorList>
    </citation>
    <scope>NUCLEOTIDE SEQUENCE [LARGE SCALE GENOMIC DNA]</scope>
    <source>
        <strain evidence="1">pt0022</strain>
    </source>
</reference>
<protein>
    <submittedName>
        <fullName evidence="2">Uncharacterized protein</fullName>
    </submittedName>
</protein>
<name>A0AAF5Q6K0_WUCBA</name>
<organism evidence="1 2">
    <name type="scientific">Wuchereria bancrofti</name>
    <dbReference type="NCBI Taxonomy" id="6293"/>
    <lineage>
        <taxon>Eukaryota</taxon>
        <taxon>Metazoa</taxon>
        <taxon>Ecdysozoa</taxon>
        <taxon>Nematoda</taxon>
        <taxon>Chromadorea</taxon>
        <taxon>Rhabditida</taxon>
        <taxon>Spirurina</taxon>
        <taxon>Spiruromorpha</taxon>
        <taxon>Filarioidea</taxon>
        <taxon>Onchocercidae</taxon>
        <taxon>Wuchereria</taxon>
    </lineage>
</organism>
<accession>A0AAF5Q6K0</accession>
<evidence type="ECO:0000313" key="2">
    <source>
        <dbReference type="WBParaSite" id="mrna-Wban_10903"/>
    </source>
</evidence>
<reference evidence="1" key="2">
    <citation type="journal article" date="2016" name="Mol. Ecol.">
        <title>Population genomics of the filarial nematode parasite Wuchereria bancrofti from mosquitoes.</title>
        <authorList>
            <person name="Small S.T."/>
            <person name="Reimer L.J."/>
            <person name="Tisch D.J."/>
            <person name="King C.L."/>
            <person name="Christensen B.M."/>
            <person name="Siba P.M."/>
            <person name="Kazura J.W."/>
            <person name="Serre D."/>
            <person name="Zimmerman P.A."/>
        </authorList>
    </citation>
    <scope>NUCLEOTIDE SEQUENCE</scope>
    <source>
        <strain evidence="1">pt0022</strain>
    </source>
</reference>
<dbReference type="WBParaSite" id="mrna-Wban_10903">
    <property type="protein sequence ID" value="mrna-Wban_10903"/>
    <property type="gene ID" value="Wban_10903"/>
</dbReference>
<reference evidence="2" key="3">
    <citation type="submission" date="2024-02" db="UniProtKB">
        <authorList>
            <consortium name="WormBaseParasite"/>
        </authorList>
    </citation>
    <scope>IDENTIFICATION</scope>
    <source>
        <strain evidence="2">pt0022</strain>
    </source>
</reference>
<dbReference type="AlphaFoldDB" id="A0AAF5Q6K0"/>
<dbReference type="Proteomes" id="UP000093561">
    <property type="component" value="Unassembled WGS sequence"/>
</dbReference>
<sequence>MPNGRQLERPINMLCPMEINSFNEKTEEKPENKSEEPIASRIRIKTRLQNLKAYQRSCQNRNNLLLLIEWLSISNPTLAARLLLQKNDVMAKRVSGKLLITSCKTMEITIQNIEFKGNLINKLEVERVNAELELLARRASLARNLWTRRRNSNTTRKRI</sequence>